<evidence type="ECO:0000313" key="1">
    <source>
        <dbReference type="EMBL" id="KAK3695661.1"/>
    </source>
</evidence>
<dbReference type="EMBL" id="JAULSO010000001">
    <property type="protein sequence ID" value="KAK3695661.1"/>
    <property type="molecule type" value="Genomic_DNA"/>
</dbReference>
<reference evidence="1" key="1">
    <citation type="journal article" date="2023" name="Mol. Phylogenet. Evol.">
        <title>Genome-scale phylogeny and comparative genomics of the fungal order Sordariales.</title>
        <authorList>
            <person name="Hensen N."/>
            <person name="Bonometti L."/>
            <person name="Westerberg I."/>
            <person name="Brannstrom I.O."/>
            <person name="Guillou S."/>
            <person name="Cros-Aarteil S."/>
            <person name="Calhoun S."/>
            <person name="Haridas S."/>
            <person name="Kuo A."/>
            <person name="Mondo S."/>
            <person name="Pangilinan J."/>
            <person name="Riley R."/>
            <person name="LaButti K."/>
            <person name="Andreopoulos B."/>
            <person name="Lipzen A."/>
            <person name="Chen C."/>
            <person name="Yan M."/>
            <person name="Daum C."/>
            <person name="Ng V."/>
            <person name="Clum A."/>
            <person name="Steindorff A."/>
            <person name="Ohm R.A."/>
            <person name="Martin F."/>
            <person name="Silar P."/>
            <person name="Natvig D.O."/>
            <person name="Lalanne C."/>
            <person name="Gautier V."/>
            <person name="Ament-Velasquez S.L."/>
            <person name="Kruys A."/>
            <person name="Hutchinson M.I."/>
            <person name="Powell A.J."/>
            <person name="Barry K."/>
            <person name="Miller A.N."/>
            <person name="Grigoriev I.V."/>
            <person name="Debuchy R."/>
            <person name="Gladieux P."/>
            <person name="Hiltunen Thoren M."/>
            <person name="Johannesson H."/>
        </authorList>
    </citation>
    <scope>NUCLEOTIDE SEQUENCE</scope>
    <source>
        <strain evidence="1">CBS 314.62</strain>
    </source>
</reference>
<sequence length="672" mass="75586">MAAIADVIEGLKIDWAKVDVNGLDLAAAYEELRCLEDHEQSIISSRPKKKAGEDAVVNYDPSQEWNPAELVDEYTPIHDAIDARRAALRAKAMDLSRSGIRALNLLDLPHDILHEIVDVFQHEGAIAPNRIFLFHGDSPERVQSVQNLRLTCRAFYELASPLLVPILEVRLDQASLDHADRISRSPLIAAGVRAVRVALQYRPRRLAENVMAFKERRLDELETQEHDCDYYAETWMLGGYDYDDETVCEQPYREYKEAIDNYWIIRAAWDEERIAEAKERGEAAYEVDAENDEFGEKRKGAEYLRILLEGHERYCQKHEEQHRLASDGSFVNTLAAAMVRMPRASALAFTDVIQDDKEAFFDKPTTLLTPNTEILTRFMESPLEWLDIERVDDEMGEGEFELTAAKILTDLPIAIHKAGIRLREMQIGCFPLTNYQMELCPGAGGQQDAANPAWDDFRAACQHLEVCNFGTGNMIQWSVRSEHLPAPQKAIVDAYLGALFSNPRVRHLDVTMMCYVINGRELGLGAAEGRYHGSTMLGKTNMPHLKHLTVMFVTLDQQALEGFCASLGFELEYVCMFDIVLMGGGSWAGVLDLLRERVAAAVGARGNTVRVSFTCLAGGEFGTGRLKKNIRSPSESQNWSPFEEYSPSQQLPLLVQAQEFVLGTRADNPLRG</sequence>
<gene>
    <name evidence="1" type="ORF">B0T22DRAFT_113990</name>
</gene>
<keyword evidence="2" id="KW-1185">Reference proteome</keyword>
<evidence type="ECO:0000313" key="2">
    <source>
        <dbReference type="Proteomes" id="UP001270362"/>
    </source>
</evidence>
<reference evidence="1" key="2">
    <citation type="submission" date="2023-06" db="EMBL/GenBank/DDBJ databases">
        <authorList>
            <consortium name="Lawrence Berkeley National Laboratory"/>
            <person name="Haridas S."/>
            <person name="Hensen N."/>
            <person name="Bonometti L."/>
            <person name="Westerberg I."/>
            <person name="Brannstrom I.O."/>
            <person name="Guillou S."/>
            <person name="Cros-Aarteil S."/>
            <person name="Calhoun S."/>
            <person name="Kuo A."/>
            <person name="Mondo S."/>
            <person name="Pangilinan J."/>
            <person name="Riley R."/>
            <person name="Labutti K."/>
            <person name="Andreopoulos B."/>
            <person name="Lipzen A."/>
            <person name="Chen C."/>
            <person name="Yanf M."/>
            <person name="Daum C."/>
            <person name="Ng V."/>
            <person name="Clum A."/>
            <person name="Steindorff A."/>
            <person name="Ohm R."/>
            <person name="Martin F."/>
            <person name="Silar P."/>
            <person name="Natvig D."/>
            <person name="Lalanne C."/>
            <person name="Gautier V."/>
            <person name="Ament-Velasquez S.L."/>
            <person name="Kruys A."/>
            <person name="Hutchinson M.I."/>
            <person name="Powell A.J."/>
            <person name="Barry K."/>
            <person name="Miller A.N."/>
            <person name="Grigoriev I.V."/>
            <person name="Debuchy R."/>
            <person name="Gladieux P."/>
            <person name="Thoren M.H."/>
            <person name="Johannesson H."/>
        </authorList>
    </citation>
    <scope>NUCLEOTIDE SEQUENCE</scope>
    <source>
        <strain evidence="1">CBS 314.62</strain>
    </source>
</reference>
<protein>
    <submittedName>
        <fullName evidence="1">Uncharacterized protein</fullName>
    </submittedName>
</protein>
<name>A0AAE0XM27_9PEZI</name>
<dbReference type="AlphaFoldDB" id="A0AAE0XM27"/>
<comment type="caution">
    <text evidence="1">The sequence shown here is derived from an EMBL/GenBank/DDBJ whole genome shotgun (WGS) entry which is preliminary data.</text>
</comment>
<organism evidence="1 2">
    <name type="scientific">Podospora appendiculata</name>
    <dbReference type="NCBI Taxonomy" id="314037"/>
    <lineage>
        <taxon>Eukaryota</taxon>
        <taxon>Fungi</taxon>
        <taxon>Dikarya</taxon>
        <taxon>Ascomycota</taxon>
        <taxon>Pezizomycotina</taxon>
        <taxon>Sordariomycetes</taxon>
        <taxon>Sordariomycetidae</taxon>
        <taxon>Sordariales</taxon>
        <taxon>Podosporaceae</taxon>
        <taxon>Podospora</taxon>
    </lineage>
</organism>
<accession>A0AAE0XM27</accession>
<dbReference type="Proteomes" id="UP001270362">
    <property type="component" value="Unassembled WGS sequence"/>
</dbReference>
<proteinExistence type="predicted"/>